<reference evidence="6" key="2">
    <citation type="submission" date="2020-09" db="EMBL/GenBank/DDBJ databases">
        <authorList>
            <person name="Sun Q."/>
            <person name="Ohkuma M."/>
        </authorList>
    </citation>
    <scope>NUCLEOTIDE SEQUENCE</scope>
    <source>
        <strain evidence="6">JCM 4637</strain>
    </source>
</reference>
<gene>
    <name evidence="6" type="ORF">GCM10010334_51820</name>
</gene>
<keyword evidence="2" id="KW-0805">Transcription regulation</keyword>
<dbReference type="InterPro" id="IPR036388">
    <property type="entry name" value="WH-like_DNA-bd_sf"/>
</dbReference>
<comment type="caution">
    <text evidence="6">The sequence shown here is derived from an EMBL/GenBank/DDBJ whole genome shotgun (WGS) entry which is preliminary data.</text>
</comment>
<dbReference type="Proteomes" id="UP000638353">
    <property type="component" value="Unassembled WGS sequence"/>
</dbReference>
<dbReference type="GO" id="GO:0032993">
    <property type="term" value="C:protein-DNA complex"/>
    <property type="evidence" value="ECO:0007669"/>
    <property type="project" value="TreeGrafter"/>
</dbReference>
<evidence type="ECO:0000256" key="2">
    <source>
        <dbReference type="ARBA" id="ARBA00023015"/>
    </source>
</evidence>
<dbReference type="RefSeq" id="WP_189825415.1">
    <property type="nucleotide sequence ID" value="NZ_BMVC01000011.1"/>
</dbReference>
<dbReference type="SUPFAM" id="SSF46785">
    <property type="entry name" value="Winged helix' DNA-binding domain"/>
    <property type="match status" value="1"/>
</dbReference>
<dbReference type="GO" id="GO:0003677">
    <property type="term" value="F:DNA binding"/>
    <property type="evidence" value="ECO:0007669"/>
    <property type="project" value="UniProtKB-KW"/>
</dbReference>
<dbReference type="PROSITE" id="PS50931">
    <property type="entry name" value="HTH_LYSR"/>
    <property type="match status" value="1"/>
</dbReference>
<dbReference type="InterPro" id="IPR000847">
    <property type="entry name" value="LysR_HTH_N"/>
</dbReference>
<keyword evidence="3" id="KW-0238">DNA-binding</keyword>
<evidence type="ECO:0000313" key="6">
    <source>
        <dbReference type="EMBL" id="GHD03805.1"/>
    </source>
</evidence>
<dbReference type="Gene3D" id="3.40.190.10">
    <property type="entry name" value="Periplasmic binding protein-like II"/>
    <property type="match status" value="2"/>
</dbReference>
<dbReference type="FunFam" id="1.10.10.10:FF:000001">
    <property type="entry name" value="LysR family transcriptional regulator"/>
    <property type="match status" value="1"/>
</dbReference>
<proteinExistence type="inferred from homology"/>
<dbReference type="SUPFAM" id="SSF53850">
    <property type="entry name" value="Periplasmic binding protein-like II"/>
    <property type="match status" value="1"/>
</dbReference>
<name>A0A919CC72_9ACTN</name>
<evidence type="ECO:0000256" key="3">
    <source>
        <dbReference type="ARBA" id="ARBA00023125"/>
    </source>
</evidence>
<dbReference type="PRINTS" id="PR00039">
    <property type="entry name" value="HTHLYSR"/>
</dbReference>
<sequence length="309" mass="33921">MLERLELEAFLTLAEELHFGRTAERLHVSTARISQTIKRLERRIGTPLFERSSRHVCLTEAGRLLHADVRPGYDQIEAGVEKAINAARGIDRLLRVGFLGAAAGQLLAQAARLFDQGQPGWRARLREMQIVDGLRRLRAGDVDLLVVSLPHHEPDMVTGPVLFSEPRVLGVSSGHPLARRDSVSLEDLAAVKMLQVAEAFPDYWRADRTPCRTPAGRPIASGPQFETLQEALALIDADEGTFVMGAQVSRFYARPGVTYVPLTDAPPLEWAPTWLVSNTAPEILAFNRAAQHVAVRLSPAAPSTPAARD</sequence>
<dbReference type="PANTHER" id="PTHR30346:SF0">
    <property type="entry name" value="HCA OPERON TRANSCRIPTIONAL ACTIVATOR HCAR"/>
    <property type="match status" value="1"/>
</dbReference>
<accession>A0A919CC72</accession>
<evidence type="ECO:0000256" key="4">
    <source>
        <dbReference type="ARBA" id="ARBA00023163"/>
    </source>
</evidence>
<reference evidence="6" key="1">
    <citation type="journal article" date="2014" name="Int. J. Syst. Evol. Microbiol.">
        <title>Complete genome sequence of Corynebacterium casei LMG S-19264T (=DSM 44701T), isolated from a smear-ripened cheese.</title>
        <authorList>
            <consortium name="US DOE Joint Genome Institute (JGI-PGF)"/>
            <person name="Walter F."/>
            <person name="Albersmeier A."/>
            <person name="Kalinowski J."/>
            <person name="Ruckert C."/>
        </authorList>
    </citation>
    <scope>NUCLEOTIDE SEQUENCE</scope>
    <source>
        <strain evidence="6">JCM 4637</strain>
    </source>
</reference>
<dbReference type="Pfam" id="PF00126">
    <property type="entry name" value="HTH_1"/>
    <property type="match status" value="1"/>
</dbReference>
<evidence type="ECO:0000259" key="5">
    <source>
        <dbReference type="PROSITE" id="PS50931"/>
    </source>
</evidence>
<keyword evidence="4" id="KW-0804">Transcription</keyword>
<dbReference type="AlphaFoldDB" id="A0A919CC72"/>
<dbReference type="EMBL" id="BMVC01000011">
    <property type="protein sequence ID" value="GHD03805.1"/>
    <property type="molecule type" value="Genomic_DNA"/>
</dbReference>
<dbReference type="Pfam" id="PF03466">
    <property type="entry name" value="LysR_substrate"/>
    <property type="match status" value="1"/>
</dbReference>
<dbReference type="InterPro" id="IPR036390">
    <property type="entry name" value="WH_DNA-bd_sf"/>
</dbReference>
<evidence type="ECO:0000256" key="1">
    <source>
        <dbReference type="ARBA" id="ARBA00009437"/>
    </source>
</evidence>
<protein>
    <submittedName>
        <fullName evidence="6">LysR family transcriptional regulator</fullName>
    </submittedName>
</protein>
<dbReference type="InterPro" id="IPR005119">
    <property type="entry name" value="LysR_subst-bd"/>
</dbReference>
<dbReference type="GO" id="GO:0003700">
    <property type="term" value="F:DNA-binding transcription factor activity"/>
    <property type="evidence" value="ECO:0007669"/>
    <property type="project" value="InterPro"/>
</dbReference>
<organism evidence="6 7">
    <name type="scientific">Streptomyces finlayi</name>
    <dbReference type="NCBI Taxonomy" id="67296"/>
    <lineage>
        <taxon>Bacteria</taxon>
        <taxon>Bacillati</taxon>
        <taxon>Actinomycetota</taxon>
        <taxon>Actinomycetes</taxon>
        <taxon>Kitasatosporales</taxon>
        <taxon>Streptomycetaceae</taxon>
        <taxon>Streptomyces</taxon>
    </lineage>
</organism>
<evidence type="ECO:0000313" key="7">
    <source>
        <dbReference type="Proteomes" id="UP000638353"/>
    </source>
</evidence>
<comment type="similarity">
    <text evidence="1">Belongs to the LysR transcriptional regulatory family.</text>
</comment>
<dbReference type="PANTHER" id="PTHR30346">
    <property type="entry name" value="TRANSCRIPTIONAL DUAL REGULATOR HCAR-RELATED"/>
    <property type="match status" value="1"/>
</dbReference>
<dbReference type="Gene3D" id="1.10.10.10">
    <property type="entry name" value="Winged helix-like DNA-binding domain superfamily/Winged helix DNA-binding domain"/>
    <property type="match status" value="1"/>
</dbReference>
<feature type="domain" description="HTH lysR-type" evidence="5">
    <location>
        <begin position="1"/>
        <end position="59"/>
    </location>
</feature>